<evidence type="ECO:0000313" key="2">
    <source>
        <dbReference type="Proteomes" id="UP001281656"/>
    </source>
</evidence>
<name>A0ABU4JXE0_9CLOT</name>
<dbReference type="InterPro" id="IPR030910">
    <property type="entry name" value="SLAP_dom"/>
</dbReference>
<sequence length="264" mass="30284">MEEKVEIELSLPPQLEAVVSGVQKEIMTEELEELSPIKENDVNISTIYVYDDGDELEAKVYFRNALNRTINFEKVSLALVDKEDNVLCMKVFDLMELGDIPAYAATPWKLYFEKKFMNRIDVDFSQCKVVFNSQIRAISYASIEYQELPKEFEDIRTTFEEFLEDLPKMEKNQLSISTFNICLQTGGKVIATLVIRNSADRDVSIQEIPLTIKDENNIIIASGRFTLTDFVLKPMKAKVVNLAFQTDLTTEKSVTKDNWSAIFE</sequence>
<proteinExistence type="predicted"/>
<dbReference type="RefSeq" id="WP_318798889.1">
    <property type="nucleotide sequence ID" value="NZ_JARUJP010000023.1"/>
</dbReference>
<comment type="caution">
    <text evidence="1">The sequence shown here is derived from an EMBL/GenBank/DDBJ whole genome shotgun (WGS) entry which is preliminary data.</text>
</comment>
<evidence type="ECO:0000313" key="1">
    <source>
        <dbReference type="EMBL" id="MDW8802574.1"/>
    </source>
</evidence>
<protein>
    <submittedName>
        <fullName evidence="1">SLAP domain-containing protein</fullName>
    </submittedName>
</protein>
<dbReference type="NCBIfam" id="TIGR04398">
    <property type="entry name" value="SLAP_DUP"/>
    <property type="match status" value="2"/>
</dbReference>
<gene>
    <name evidence="1" type="ORF">P8V03_15610</name>
</gene>
<reference evidence="1 2" key="1">
    <citation type="submission" date="2023-04" db="EMBL/GenBank/DDBJ databases">
        <title>Clostridium tannerae sp. nov., isolated from the fecal material of an alpaca.</title>
        <authorList>
            <person name="Miller S."/>
            <person name="Hendry M."/>
            <person name="King J."/>
            <person name="Sankaranarayanan K."/>
            <person name="Lawson P.A."/>
        </authorList>
    </citation>
    <scope>NUCLEOTIDE SEQUENCE [LARGE SCALE GENOMIC DNA]</scope>
    <source>
        <strain evidence="1 2">A1-XYC3</strain>
    </source>
</reference>
<dbReference type="EMBL" id="JARUJP010000023">
    <property type="protein sequence ID" value="MDW8802574.1"/>
    <property type="molecule type" value="Genomic_DNA"/>
</dbReference>
<organism evidence="1 2">
    <name type="scientific">Clostridium tanneri</name>
    <dbReference type="NCBI Taxonomy" id="3037988"/>
    <lineage>
        <taxon>Bacteria</taxon>
        <taxon>Bacillati</taxon>
        <taxon>Bacillota</taxon>
        <taxon>Clostridia</taxon>
        <taxon>Eubacteriales</taxon>
        <taxon>Clostridiaceae</taxon>
        <taxon>Clostridium</taxon>
    </lineage>
</organism>
<keyword evidence="2" id="KW-1185">Reference proteome</keyword>
<dbReference type="Proteomes" id="UP001281656">
    <property type="component" value="Unassembled WGS sequence"/>
</dbReference>
<accession>A0ABU4JXE0</accession>